<dbReference type="InterPro" id="IPR002638">
    <property type="entry name" value="Quinolinate_PRibosylTrfase_C"/>
</dbReference>
<dbReference type="FunFam" id="3.20.20.70:FF:000030">
    <property type="entry name" value="Nicotinate-nucleotide pyrophosphorylase, carboxylating"/>
    <property type="match status" value="1"/>
</dbReference>
<dbReference type="CDD" id="cd01572">
    <property type="entry name" value="QPRTase"/>
    <property type="match status" value="1"/>
</dbReference>
<dbReference type="Gene3D" id="3.20.20.70">
    <property type="entry name" value="Aldolase class I"/>
    <property type="match status" value="1"/>
</dbReference>
<comment type="similarity">
    <text evidence="3 12">Belongs to the NadC/ModD family.</text>
</comment>
<evidence type="ECO:0000256" key="3">
    <source>
        <dbReference type="ARBA" id="ARBA00009400"/>
    </source>
</evidence>
<dbReference type="GO" id="GO:0034213">
    <property type="term" value="P:quinolinate catabolic process"/>
    <property type="evidence" value="ECO:0007669"/>
    <property type="project" value="TreeGrafter"/>
</dbReference>
<evidence type="ECO:0000259" key="13">
    <source>
        <dbReference type="Pfam" id="PF01729"/>
    </source>
</evidence>
<feature type="domain" description="Quinolinate phosphoribosyl transferase C-terminal" evidence="13">
    <location>
        <begin position="112"/>
        <end position="277"/>
    </location>
</feature>
<dbReference type="InterPro" id="IPR027277">
    <property type="entry name" value="NadC/ModD"/>
</dbReference>
<dbReference type="FunFam" id="3.90.1170.20:FF:000001">
    <property type="entry name" value="Nicotinate-nucleotide diphosphorylase (Carboxylating)"/>
    <property type="match status" value="1"/>
</dbReference>
<dbReference type="PATRIC" id="fig|1191523.3.peg.1007"/>
<comment type="catalytic activity">
    <reaction evidence="10">
        <text>nicotinate beta-D-ribonucleotide + CO2 + diphosphate = quinolinate + 5-phospho-alpha-D-ribose 1-diphosphate + 2 H(+)</text>
        <dbReference type="Rhea" id="RHEA:12733"/>
        <dbReference type="ChEBI" id="CHEBI:15378"/>
        <dbReference type="ChEBI" id="CHEBI:16526"/>
        <dbReference type="ChEBI" id="CHEBI:29959"/>
        <dbReference type="ChEBI" id="CHEBI:33019"/>
        <dbReference type="ChEBI" id="CHEBI:57502"/>
        <dbReference type="ChEBI" id="CHEBI:58017"/>
        <dbReference type="EC" id="2.4.2.19"/>
    </reaction>
</comment>
<dbReference type="GO" id="GO:0004514">
    <property type="term" value="F:nicotinate-nucleotide diphosphorylase (carboxylating) activity"/>
    <property type="evidence" value="ECO:0007669"/>
    <property type="project" value="UniProtKB-EC"/>
</dbReference>
<dbReference type="GO" id="GO:0009435">
    <property type="term" value="P:NAD+ biosynthetic process"/>
    <property type="evidence" value="ECO:0007669"/>
    <property type="project" value="UniProtKB-UniPathway"/>
</dbReference>
<dbReference type="PIRSF" id="PIRSF006250">
    <property type="entry name" value="NadC_ModD"/>
    <property type="match status" value="1"/>
</dbReference>
<dbReference type="InterPro" id="IPR037128">
    <property type="entry name" value="Quinolinate_PRibosylTase_N_sf"/>
</dbReference>
<evidence type="ECO:0000256" key="1">
    <source>
        <dbReference type="ARBA" id="ARBA00003237"/>
    </source>
</evidence>
<feature type="domain" description="Quinolinate phosphoribosyl transferase N-terminal" evidence="14">
    <location>
        <begin position="25"/>
        <end position="110"/>
    </location>
</feature>
<evidence type="ECO:0000256" key="6">
    <source>
        <dbReference type="ARBA" id="ARBA00022642"/>
    </source>
</evidence>
<evidence type="ECO:0000256" key="4">
    <source>
        <dbReference type="ARBA" id="ARBA00011218"/>
    </source>
</evidence>
<dbReference type="KEGG" id="mro:MROS_0953"/>
<gene>
    <name evidence="15" type="ordered locus">MROS_0953</name>
</gene>
<dbReference type="GO" id="GO:0005737">
    <property type="term" value="C:cytoplasm"/>
    <property type="evidence" value="ECO:0007669"/>
    <property type="project" value="TreeGrafter"/>
</dbReference>
<dbReference type="PANTHER" id="PTHR32179">
    <property type="entry name" value="NICOTINATE-NUCLEOTIDE PYROPHOSPHORYLASE [CARBOXYLATING]"/>
    <property type="match status" value="1"/>
</dbReference>
<dbReference type="SUPFAM" id="SSF51690">
    <property type="entry name" value="Nicotinate/Quinolinate PRTase C-terminal domain-like"/>
    <property type="match status" value="1"/>
</dbReference>
<keyword evidence="16" id="KW-1185">Reference proteome</keyword>
<dbReference type="InterPro" id="IPR004393">
    <property type="entry name" value="NadC"/>
</dbReference>
<dbReference type="UniPathway" id="UPA00253">
    <property type="reaction ID" value="UER00331"/>
</dbReference>
<protein>
    <recommendedName>
        <fullName evidence="11">Probable nicotinate-nucleotide pyrophosphorylase [carboxylating]</fullName>
        <ecNumber evidence="5">2.4.2.19</ecNumber>
    </recommendedName>
    <alternativeName>
        <fullName evidence="9">Quinolinate phosphoribosyltransferase [decarboxylating]</fullName>
    </alternativeName>
</protein>
<reference evidence="15 16" key="1">
    <citation type="journal article" date="2013" name="PLoS ONE">
        <title>Genomic analysis of Melioribacter roseus, facultatively anaerobic organotrophic bacterium representing a novel deep lineage within Bacteriodetes/Chlorobi group.</title>
        <authorList>
            <person name="Kadnikov V.V."/>
            <person name="Mardanov A.V."/>
            <person name="Podosokorskaya O.A."/>
            <person name="Gavrilov S.N."/>
            <person name="Kublanov I.V."/>
            <person name="Beletsky A.V."/>
            <person name="Bonch-Osmolovskaya E.A."/>
            <person name="Ravin N.V."/>
        </authorList>
    </citation>
    <scope>NUCLEOTIDE SEQUENCE [LARGE SCALE GENOMIC DNA]</scope>
    <source>
        <strain evidence="16">JCM 17771 / P3M-2</strain>
    </source>
</reference>
<dbReference type="NCBIfam" id="TIGR00078">
    <property type="entry name" value="nadC"/>
    <property type="match status" value="1"/>
</dbReference>
<evidence type="ECO:0000256" key="5">
    <source>
        <dbReference type="ARBA" id="ARBA00011944"/>
    </source>
</evidence>
<dbReference type="OrthoDB" id="9782546at2"/>
<comment type="pathway">
    <text evidence="2">Cofactor biosynthesis; NAD(+) biosynthesis; nicotinate D-ribonucleotide from quinolinate: step 1/1.</text>
</comment>
<dbReference type="HOGENOM" id="CLU_039622_0_1_10"/>
<proteinExistence type="inferred from homology"/>
<dbReference type="Pfam" id="PF02749">
    <property type="entry name" value="QRPTase_N"/>
    <property type="match status" value="1"/>
</dbReference>
<dbReference type="InterPro" id="IPR036068">
    <property type="entry name" value="Nicotinate_pribotase-like_C"/>
</dbReference>
<evidence type="ECO:0000256" key="8">
    <source>
        <dbReference type="ARBA" id="ARBA00022679"/>
    </source>
</evidence>
<evidence type="ECO:0000256" key="9">
    <source>
        <dbReference type="ARBA" id="ARBA00033102"/>
    </source>
</evidence>
<comment type="subunit">
    <text evidence="4">Hexamer formed by 3 homodimers.</text>
</comment>
<evidence type="ECO:0000256" key="7">
    <source>
        <dbReference type="ARBA" id="ARBA00022676"/>
    </source>
</evidence>
<dbReference type="EMBL" id="CP003557">
    <property type="protein sequence ID" value="AFN74194.1"/>
    <property type="molecule type" value="Genomic_DNA"/>
</dbReference>
<dbReference type="eggNOG" id="COG0157">
    <property type="taxonomic scope" value="Bacteria"/>
</dbReference>
<dbReference type="Gene3D" id="3.90.1170.20">
    <property type="entry name" value="Quinolinate phosphoribosyl transferase, N-terminal domain"/>
    <property type="match status" value="1"/>
</dbReference>
<evidence type="ECO:0000256" key="11">
    <source>
        <dbReference type="ARBA" id="ARBA00069173"/>
    </source>
</evidence>
<comment type="function">
    <text evidence="1">Involved in the catabolism of quinolinic acid (QA).</text>
</comment>
<keyword evidence="8 12" id="KW-0808">Transferase</keyword>
<evidence type="ECO:0000256" key="10">
    <source>
        <dbReference type="ARBA" id="ARBA00047445"/>
    </source>
</evidence>
<organism evidence="15 16">
    <name type="scientific">Melioribacter roseus (strain DSM 23840 / JCM 17771 / VKM B-2668 / P3M-2)</name>
    <dbReference type="NCBI Taxonomy" id="1191523"/>
    <lineage>
        <taxon>Bacteria</taxon>
        <taxon>Pseudomonadati</taxon>
        <taxon>Ignavibacteriota</taxon>
        <taxon>Ignavibacteria</taxon>
        <taxon>Ignavibacteriales</taxon>
        <taxon>Melioribacteraceae</taxon>
        <taxon>Melioribacter</taxon>
    </lineage>
</organism>
<evidence type="ECO:0000313" key="16">
    <source>
        <dbReference type="Proteomes" id="UP000009011"/>
    </source>
</evidence>
<name>I6ZQ48_MELRP</name>
<dbReference type="SUPFAM" id="SSF54675">
    <property type="entry name" value="Nicotinate/Quinolinate PRTase N-terminal domain-like"/>
    <property type="match status" value="1"/>
</dbReference>
<dbReference type="InterPro" id="IPR022412">
    <property type="entry name" value="Quinolinate_PRibosylTrfase_N"/>
</dbReference>
<dbReference type="PANTHER" id="PTHR32179:SF3">
    <property type="entry name" value="NICOTINATE-NUCLEOTIDE PYROPHOSPHORYLASE [CARBOXYLATING]"/>
    <property type="match status" value="1"/>
</dbReference>
<evidence type="ECO:0000259" key="14">
    <source>
        <dbReference type="Pfam" id="PF02749"/>
    </source>
</evidence>
<dbReference type="Pfam" id="PF01729">
    <property type="entry name" value="QRPTase_C"/>
    <property type="match status" value="1"/>
</dbReference>
<dbReference type="STRING" id="1191523.MROS_0953"/>
<keyword evidence="6" id="KW-0662">Pyridine nucleotide biosynthesis</keyword>
<accession>I6ZQ48</accession>
<dbReference type="RefSeq" id="WP_014855630.1">
    <property type="nucleotide sequence ID" value="NC_018178.1"/>
</dbReference>
<keyword evidence="7 12" id="KW-0328">Glycosyltransferase</keyword>
<evidence type="ECO:0000256" key="2">
    <source>
        <dbReference type="ARBA" id="ARBA00004893"/>
    </source>
</evidence>
<evidence type="ECO:0000313" key="15">
    <source>
        <dbReference type="EMBL" id="AFN74194.1"/>
    </source>
</evidence>
<dbReference type="InterPro" id="IPR013785">
    <property type="entry name" value="Aldolase_TIM"/>
</dbReference>
<evidence type="ECO:0000256" key="12">
    <source>
        <dbReference type="PIRNR" id="PIRNR006250"/>
    </source>
</evidence>
<sequence>MKKPDRKSVDRLIQTALNEDIGKGDVTTNAIIPPHQKGTAAIYAKESGVIAGLFVAKDVFKKLDGNSKWKNLVAEGEEVKKGQKVAEVTGNLRALLSGERTALNFLQRISGIATAARKFIETVADTNVKILDTRKTVPGLRLLDKYGVYAGGGTNHRFGLYDMALIKDNHIEAAGGIKNAVNRVRKKYGKKYKVEVETTNLMEVREALDAGADIIMLDNMTISQMKKAVKLINGKCKTEASGNVDLKRIKKIATAGVDFISVGSLTHSVKALDLSMKISNKKQA</sequence>
<dbReference type="Proteomes" id="UP000009011">
    <property type="component" value="Chromosome"/>
</dbReference>
<dbReference type="AlphaFoldDB" id="I6ZQ48"/>
<dbReference type="EC" id="2.4.2.19" evidence="5"/>